<evidence type="ECO:0000256" key="1">
    <source>
        <dbReference type="ARBA" id="ARBA00004721"/>
    </source>
</evidence>
<dbReference type="Pfam" id="PF00201">
    <property type="entry name" value="UDPGT"/>
    <property type="match status" value="1"/>
</dbReference>
<dbReference type="PANTHER" id="PTHR11926:SF1395">
    <property type="entry name" value="GLYCOSYLTRANSFERASE"/>
    <property type="match status" value="1"/>
</dbReference>
<organism evidence="6">
    <name type="scientific">Panax ginseng</name>
    <name type="common">Korean ginseng</name>
    <dbReference type="NCBI Taxonomy" id="4054"/>
    <lineage>
        <taxon>Eukaryota</taxon>
        <taxon>Viridiplantae</taxon>
        <taxon>Streptophyta</taxon>
        <taxon>Embryophyta</taxon>
        <taxon>Tracheophyta</taxon>
        <taxon>Spermatophyta</taxon>
        <taxon>Magnoliopsida</taxon>
        <taxon>eudicotyledons</taxon>
        <taxon>Gunneridae</taxon>
        <taxon>Pentapetalae</taxon>
        <taxon>asterids</taxon>
        <taxon>campanulids</taxon>
        <taxon>Apiales</taxon>
        <taxon>Araliaceae</taxon>
        <taxon>Panax</taxon>
    </lineage>
</organism>
<evidence type="ECO:0000256" key="4">
    <source>
        <dbReference type="ARBA" id="ARBA00022679"/>
    </source>
</evidence>
<dbReference type="UniPathway" id="UPA00213"/>
<keyword evidence="4" id="KW-0808">Transferase</keyword>
<comment type="pathway">
    <text evidence="1">Secondary metabolite biosynthesis; terpenoid biosynthesis.</text>
</comment>
<reference evidence="6" key="1">
    <citation type="journal article" date="2014" name="Cell Res.">
        <title>Production of bioactive ginsenoside compound K in metabolically engineered yeast.</title>
        <authorList>
            <person name="Yan X."/>
            <person name="Fan Y."/>
            <person name="Wei W."/>
            <person name="Wang P."/>
            <person name="Liu Q."/>
            <person name="Wei Y."/>
            <person name="Zhang L."/>
            <person name="Zhao G."/>
            <person name="Yue J."/>
            <person name="Zhou Z."/>
        </authorList>
    </citation>
    <scope>NUCLEOTIDE SEQUENCE</scope>
</reference>
<dbReference type="Gene3D" id="3.40.50.2000">
    <property type="entry name" value="Glycogen Phosphorylase B"/>
    <property type="match status" value="2"/>
</dbReference>
<dbReference type="CDD" id="cd03784">
    <property type="entry name" value="GT1_Gtf-like"/>
    <property type="match status" value="1"/>
</dbReference>
<proteinExistence type="evidence at transcript level"/>
<dbReference type="SUPFAM" id="SSF53756">
    <property type="entry name" value="UDP-Glycosyltransferase/glycogen phosphorylase"/>
    <property type="match status" value="1"/>
</dbReference>
<comment type="similarity">
    <text evidence="2">Belongs to the UDP-glycosyltransferase family.</text>
</comment>
<dbReference type="PANTHER" id="PTHR11926">
    <property type="entry name" value="GLUCOSYL/GLUCURONOSYL TRANSFERASES"/>
    <property type="match status" value="1"/>
</dbReference>
<accession>A0A068J5X1</accession>
<dbReference type="InterPro" id="IPR002213">
    <property type="entry name" value="UDP_glucos_trans"/>
</dbReference>
<evidence type="ECO:0000256" key="5">
    <source>
        <dbReference type="ARBA" id="ARBA00023229"/>
    </source>
</evidence>
<dbReference type="FunFam" id="3.40.50.2000:FF:000152">
    <property type="entry name" value="Glycosyltransferase"/>
    <property type="match status" value="1"/>
</dbReference>
<evidence type="ECO:0000313" key="6">
    <source>
        <dbReference type="EMBL" id="AIE12486.1"/>
    </source>
</evidence>
<dbReference type="GO" id="GO:0080044">
    <property type="term" value="F:quercetin 7-O-glucosyltransferase activity"/>
    <property type="evidence" value="ECO:0007669"/>
    <property type="project" value="TreeGrafter"/>
</dbReference>
<dbReference type="GO" id="GO:0080043">
    <property type="term" value="F:quercetin 3-O-glucosyltransferase activity"/>
    <property type="evidence" value="ECO:0007669"/>
    <property type="project" value="TreeGrafter"/>
</dbReference>
<evidence type="ECO:0000256" key="3">
    <source>
        <dbReference type="ARBA" id="ARBA00022676"/>
    </source>
</evidence>
<dbReference type="GO" id="GO:0016114">
    <property type="term" value="P:terpenoid biosynthetic process"/>
    <property type="evidence" value="ECO:0007669"/>
    <property type="project" value="UniProtKB-UniPathway"/>
</dbReference>
<protein>
    <submittedName>
        <fullName evidence="6">UGT16</fullName>
    </submittedName>
</protein>
<dbReference type="AlphaFoldDB" id="A0A068J5X1"/>
<evidence type="ECO:0000256" key="2">
    <source>
        <dbReference type="ARBA" id="ARBA00009995"/>
    </source>
</evidence>
<dbReference type="EMBL" id="KF377592">
    <property type="protein sequence ID" value="AIE12486.1"/>
    <property type="molecule type" value="mRNA"/>
</dbReference>
<dbReference type="FunFam" id="3.40.50.2000:FF:000138">
    <property type="entry name" value="Glycosyltransferase"/>
    <property type="match status" value="1"/>
</dbReference>
<sequence length="458" mass="51222">MNPAAAGRAVNHVVAMPYPGRGHINPMMNLCHSLALRSKETLFTVVITEEWFGFIGSQSKPDNIKFATIPNVIPYEHVRAADMVTFIKAVQTKMEEPFEQLLNGLEPPVKLIISDTSLQWTVLLGNRRNIPVASFWIMSASVFSIVYHFELLVQNNHFPVNLSERGNELVDYIPGLSALRIRDLPHVFTKKDENTNRLLDAFSLVRRAQYLLFASVYDLESEVIDALRPIVGIPIFSVGPNIPFFQLQSNSLGATNIDSNNSYCSKWLDTKSPGSVLYISNGSFLSVSSAQMDEIAAGLKESGVPFLWVAQGEASHLNKLCAGVGVVVPWCDQLGVLCHSSIGGFWTHCGWNSIMENAYAGVPLITSPIMFDQIPNRKVVVEDWKIGCKVKDELANESWVTREEIVELVRRFMDPKTIERKDMLVRAKELRHKTRQAIENGGSSDMNLDAFIRNILQC</sequence>
<keyword evidence="5" id="KW-0414">Isoprene biosynthesis</keyword>
<name>A0A068J5X1_PANGI</name>
<keyword evidence="3" id="KW-0328">Glycosyltransferase</keyword>